<protein>
    <submittedName>
        <fullName evidence="2">Uncharacterized protein</fullName>
    </submittedName>
</protein>
<evidence type="ECO:0000256" key="1">
    <source>
        <dbReference type="SAM" id="MobiDB-lite"/>
    </source>
</evidence>
<dbReference type="Proteomes" id="UP001172155">
    <property type="component" value="Unassembled WGS sequence"/>
</dbReference>
<proteinExistence type="predicted"/>
<comment type="caution">
    <text evidence="2">The sequence shown here is derived from an EMBL/GenBank/DDBJ whole genome shotgun (WGS) entry which is preliminary data.</text>
</comment>
<feature type="compositionally biased region" description="Acidic residues" evidence="1">
    <location>
        <begin position="205"/>
        <end position="217"/>
    </location>
</feature>
<name>A0AA40K4X7_9PEZI</name>
<dbReference type="AlphaFoldDB" id="A0AA40K4X7"/>
<feature type="region of interest" description="Disordered" evidence="1">
    <location>
        <begin position="194"/>
        <end position="227"/>
    </location>
</feature>
<gene>
    <name evidence="2" type="ORF">B0T18DRAFT_464697</name>
</gene>
<keyword evidence="3" id="KW-1185">Reference proteome</keyword>
<feature type="compositionally biased region" description="Basic and acidic residues" evidence="1">
    <location>
        <begin position="194"/>
        <end position="204"/>
    </location>
</feature>
<accession>A0AA40K4X7</accession>
<sequence>MEVTMWRGMRQQSDRLLPFVKPGSRPIDYQEVIDLALRDAKHLEGMFQNPAGITLPKSGIIATVCRALAQALRSGCPTVGTIKPHMRSGVFVLFHEYIERFTADMRFASDADEAGGLLVDACLSLVGTVFQQRADTLNDCAAQGAREQEDDPSLDSGWFVGVGVMVCRHCGNGDPIGQVSKDVYAGRDKCEVFEEKEAEPREETDGWEETVDDEEQESGWTTICREN</sequence>
<evidence type="ECO:0000313" key="3">
    <source>
        <dbReference type="Proteomes" id="UP001172155"/>
    </source>
</evidence>
<dbReference type="EMBL" id="JAUKUD010000004">
    <property type="protein sequence ID" value="KAK0746054.1"/>
    <property type="molecule type" value="Genomic_DNA"/>
</dbReference>
<reference evidence="2" key="1">
    <citation type="submission" date="2023-06" db="EMBL/GenBank/DDBJ databases">
        <title>Genome-scale phylogeny and comparative genomics of the fungal order Sordariales.</title>
        <authorList>
            <consortium name="Lawrence Berkeley National Laboratory"/>
            <person name="Hensen N."/>
            <person name="Bonometti L."/>
            <person name="Westerberg I."/>
            <person name="Brannstrom I.O."/>
            <person name="Guillou S."/>
            <person name="Cros-Aarteil S."/>
            <person name="Calhoun S."/>
            <person name="Haridas S."/>
            <person name="Kuo A."/>
            <person name="Mondo S."/>
            <person name="Pangilinan J."/>
            <person name="Riley R."/>
            <person name="LaButti K."/>
            <person name="Andreopoulos B."/>
            <person name="Lipzen A."/>
            <person name="Chen C."/>
            <person name="Yanf M."/>
            <person name="Daum C."/>
            <person name="Ng V."/>
            <person name="Clum A."/>
            <person name="Steindorff A."/>
            <person name="Ohm R."/>
            <person name="Martin F."/>
            <person name="Silar P."/>
            <person name="Natvig D."/>
            <person name="Lalanne C."/>
            <person name="Gautier V."/>
            <person name="Ament-velasquez S.L."/>
            <person name="Kruys A."/>
            <person name="Hutchinson M.I."/>
            <person name="Powell A.J."/>
            <person name="Barry K."/>
            <person name="Miller A.N."/>
            <person name="Grigoriev I.V."/>
            <person name="Debuchy R."/>
            <person name="Gladieux P."/>
            <person name="Thoren M.H."/>
            <person name="Johannesson H."/>
        </authorList>
    </citation>
    <scope>NUCLEOTIDE SEQUENCE</scope>
    <source>
        <strain evidence="2">SMH3187-1</strain>
    </source>
</reference>
<organism evidence="2 3">
    <name type="scientific">Schizothecium vesticola</name>
    <dbReference type="NCBI Taxonomy" id="314040"/>
    <lineage>
        <taxon>Eukaryota</taxon>
        <taxon>Fungi</taxon>
        <taxon>Dikarya</taxon>
        <taxon>Ascomycota</taxon>
        <taxon>Pezizomycotina</taxon>
        <taxon>Sordariomycetes</taxon>
        <taxon>Sordariomycetidae</taxon>
        <taxon>Sordariales</taxon>
        <taxon>Schizotheciaceae</taxon>
        <taxon>Schizothecium</taxon>
    </lineage>
</organism>
<evidence type="ECO:0000313" key="2">
    <source>
        <dbReference type="EMBL" id="KAK0746054.1"/>
    </source>
</evidence>